<evidence type="ECO:0000256" key="1">
    <source>
        <dbReference type="SAM" id="SignalP"/>
    </source>
</evidence>
<keyword evidence="1" id="KW-0732">Signal</keyword>
<gene>
    <name evidence="2" type="ORF">DFP72DRAFT_911821</name>
</gene>
<evidence type="ECO:0000313" key="2">
    <source>
        <dbReference type="EMBL" id="KAF6749816.1"/>
    </source>
</evidence>
<feature type="signal peptide" evidence="1">
    <location>
        <begin position="1"/>
        <end position="19"/>
    </location>
</feature>
<dbReference type="Proteomes" id="UP000521943">
    <property type="component" value="Unassembled WGS sequence"/>
</dbReference>
<evidence type="ECO:0000313" key="3">
    <source>
        <dbReference type="Proteomes" id="UP000521943"/>
    </source>
</evidence>
<dbReference type="EMBL" id="JACGCI010000060">
    <property type="protein sequence ID" value="KAF6749816.1"/>
    <property type="molecule type" value="Genomic_DNA"/>
</dbReference>
<keyword evidence="3" id="KW-1185">Reference proteome</keyword>
<dbReference type="AlphaFoldDB" id="A0A8H6HNP0"/>
<name>A0A8H6HNP0_9AGAR</name>
<organism evidence="2 3">
    <name type="scientific">Ephemerocybe angulata</name>
    <dbReference type="NCBI Taxonomy" id="980116"/>
    <lineage>
        <taxon>Eukaryota</taxon>
        <taxon>Fungi</taxon>
        <taxon>Dikarya</taxon>
        <taxon>Basidiomycota</taxon>
        <taxon>Agaricomycotina</taxon>
        <taxon>Agaricomycetes</taxon>
        <taxon>Agaricomycetidae</taxon>
        <taxon>Agaricales</taxon>
        <taxon>Agaricineae</taxon>
        <taxon>Psathyrellaceae</taxon>
        <taxon>Ephemerocybe</taxon>
    </lineage>
</organism>
<reference evidence="2 3" key="1">
    <citation type="submission" date="2020-07" db="EMBL/GenBank/DDBJ databases">
        <title>Comparative genomics of pyrophilous fungi reveals a link between fire events and developmental genes.</title>
        <authorList>
            <consortium name="DOE Joint Genome Institute"/>
            <person name="Steindorff A.S."/>
            <person name="Carver A."/>
            <person name="Calhoun S."/>
            <person name="Stillman K."/>
            <person name="Liu H."/>
            <person name="Lipzen A."/>
            <person name="Pangilinan J."/>
            <person name="Labutti K."/>
            <person name="Bruns T.D."/>
            <person name="Grigoriev I.V."/>
        </authorList>
    </citation>
    <scope>NUCLEOTIDE SEQUENCE [LARGE SCALE GENOMIC DNA]</scope>
    <source>
        <strain evidence="2 3">CBS 144469</strain>
    </source>
</reference>
<dbReference type="OrthoDB" id="3077543at2759"/>
<protein>
    <submittedName>
        <fullName evidence="2">Uncharacterized protein</fullName>
    </submittedName>
</protein>
<accession>A0A8H6HNP0</accession>
<feature type="chain" id="PRO_5034712184" evidence="1">
    <location>
        <begin position="20"/>
        <end position="136"/>
    </location>
</feature>
<comment type="caution">
    <text evidence="2">The sequence shown here is derived from an EMBL/GenBank/DDBJ whole genome shotgun (WGS) entry which is preliminary data.</text>
</comment>
<sequence length="136" mass="13861">MRVALLFFGALAFVFQIYAAMIPAGGTGDLMRRQGQADSTCSTECTSVVQVEVACFSDATSKCGCDSGDAAPTAYKGCAECVLGLAAPVKTTAWLAATAQFFEGTYAAYATWCTAGFGLTVPPTVTVTPPTGSGTA</sequence>
<proteinExistence type="predicted"/>